<keyword evidence="2" id="KW-1185">Reference proteome</keyword>
<name>A0AAD1WB79_PELCU</name>
<dbReference type="AlphaFoldDB" id="A0AAD1WB79"/>
<dbReference type="EMBL" id="OW240916">
    <property type="protein sequence ID" value="CAH2296157.1"/>
    <property type="molecule type" value="Genomic_DNA"/>
</dbReference>
<protein>
    <submittedName>
        <fullName evidence="1">Uncharacterized protein</fullName>
    </submittedName>
</protein>
<gene>
    <name evidence="1" type="ORF">PECUL_23A044002</name>
</gene>
<sequence length="115" mass="12788">MMSFEAEENSESLLCNRLSHISTFDSDCQCLNSCDNGQLLLSNCESEGSSLETSGQPSKELISMKAAPLSRDTCKEGNDQRTEMDLSDEEVAIRDLSSLPVEDDTERRVLCTRCR</sequence>
<reference evidence="1" key="1">
    <citation type="submission" date="2022-03" db="EMBL/GenBank/DDBJ databases">
        <authorList>
            <person name="Alioto T."/>
            <person name="Alioto T."/>
            <person name="Gomez Garrido J."/>
        </authorList>
    </citation>
    <scope>NUCLEOTIDE SEQUENCE</scope>
</reference>
<proteinExistence type="predicted"/>
<accession>A0AAD1WB79</accession>
<organism evidence="1 2">
    <name type="scientific">Pelobates cultripes</name>
    <name type="common">Western spadefoot toad</name>
    <dbReference type="NCBI Taxonomy" id="61616"/>
    <lineage>
        <taxon>Eukaryota</taxon>
        <taxon>Metazoa</taxon>
        <taxon>Chordata</taxon>
        <taxon>Craniata</taxon>
        <taxon>Vertebrata</taxon>
        <taxon>Euteleostomi</taxon>
        <taxon>Amphibia</taxon>
        <taxon>Batrachia</taxon>
        <taxon>Anura</taxon>
        <taxon>Pelobatoidea</taxon>
        <taxon>Pelobatidae</taxon>
        <taxon>Pelobates</taxon>
    </lineage>
</organism>
<evidence type="ECO:0000313" key="1">
    <source>
        <dbReference type="EMBL" id="CAH2296157.1"/>
    </source>
</evidence>
<evidence type="ECO:0000313" key="2">
    <source>
        <dbReference type="Proteomes" id="UP001295444"/>
    </source>
</evidence>
<dbReference type="Proteomes" id="UP001295444">
    <property type="component" value="Chromosome 05"/>
</dbReference>